<dbReference type="EMBL" id="KZ452012">
    <property type="protein sequence ID" value="PKA51926.1"/>
    <property type="molecule type" value="Genomic_DNA"/>
</dbReference>
<dbReference type="AlphaFoldDB" id="A0A2I0A8R5"/>
<name>A0A2I0A8R5_9ASPA</name>
<keyword evidence="2" id="KW-1185">Reference proteome</keyword>
<evidence type="ECO:0000313" key="1">
    <source>
        <dbReference type="EMBL" id="PKA51926.1"/>
    </source>
</evidence>
<proteinExistence type="predicted"/>
<gene>
    <name evidence="1" type="ORF">AXF42_Ash008155</name>
</gene>
<protein>
    <submittedName>
        <fullName evidence="1">Uncharacterized protein</fullName>
    </submittedName>
</protein>
<reference evidence="1 2" key="1">
    <citation type="journal article" date="2017" name="Nature">
        <title>The Apostasia genome and the evolution of orchids.</title>
        <authorList>
            <person name="Zhang G.Q."/>
            <person name="Liu K.W."/>
            <person name="Li Z."/>
            <person name="Lohaus R."/>
            <person name="Hsiao Y.Y."/>
            <person name="Niu S.C."/>
            <person name="Wang J.Y."/>
            <person name="Lin Y.C."/>
            <person name="Xu Q."/>
            <person name="Chen L.J."/>
            <person name="Yoshida K."/>
            <person name="Fujiwara S."/>
            <person name="Wang Z.W."/>
            <person name="Zhang Y.Q."/>
            <person name="Mitsuda N."/>
            <person name="Wang M."/>
            <person name="Liu G.H."/>
            <person name="Pecoraro L."/>
            <person name="Huang H.X."/>
            <person name="Xiao X.J."/>
            <person name="Lin M."/>
            <person name="Wu X.Y."/>
            <person name="Wu W.L."/>
            <person name="Chen Y.Y."/>
            <person name="Chang S.B."/>
            <person name="Sakamoto S."/>
            <person name="Ohme-Takagi M."/>
            <person name="Yagi M."/>
            <person name="Zeng S.J."/>
            <person name="Shen C.Y."/>
            <person name="Yeh C.M."/>
            <person name="Luo Y.B."/>
            <person name="Tsai W.C."/>
            <person name="Van de Peer Y."/>
            <person name="Liu Z.J."/>
        </authorList>
    </citation>
    <scope>NUCLEOTIDE SEQUENCE [LARGE SCALE GENOMIC DNA]</scope>
    <source>
        <strain evidence="2">cv. Shenzhen</strain>
        <tissue evidence="1">Stem</tissue>
    </source>
</reference>
<accession>A0A2I0A8R5</accession>
<evidence type="ECO:0000313" key="2">
    <source>
        <dbReference type="Proteomes" id="UP000236161"/>
    </source>
</evidence>
<sequence length="90" mass="10347">MKSSSGPSSWNGQSASIRCSCNLECAIYTSRRSENTDRRFYRYPRYSTPLTCKTTFLGVTEFRRRWPLRNSDDAMLASEENGKQMSAMLT</sequence>
<organism evidence="1 2">
    <name type="scientific">Apostasia shenzhenica</name>
    <dbReference type="NCBI Taxonomy" id="1088818"/>
    <lineage>
        <taxon>Eukaryota</taxon>
        <taxon>Viridiplantae</taxon>
        <taxon>Streptophyta</taxon>
        <taxon>Embryophyta</taxon>
        <taxon>Tracheophyta</taxon>
        <taxon>Spermatophyta</taxon>
        <taxon>Magnoliopsida</taxon>
        <taxon>Liliopsida</taxon>
        <taxon>Asparagales</taxon>
        <taxon>Orchidaceae</taxon>
        <taxon>Apostasioideae</taxon>
        <taxon>Apostasia</taxon>
    </lineage>
</organism>
<dbReference type="Proteomes" id="UP000236161">
    <property type="component" value="Unassembled WGS sequence"/>
</dbReference>